<keyword evidence="6" id="KW-0812">Transmembrane</keyword>
<evidence type="ECO:0000259" key="7">
    <source>
        <dbReference type="Pfam" id="PF00685"/>
    </source>
</evidence>
<dbReference type="Pfam" id="PF00685">
    <property type="entry name" value="Sulfotransfer_1"/>
    <property type="match status" value="1"/>
</dbReference>
<dbReference type="Gene3D" id="3.40.50.300">
    <property type="entry name" value="P-loop containing nucleotide triphosphate hydrolases"/>
    <property type="match status" value="1"/>
</dbReference>
<dbReference type="PANTHER" id="PTHR10605">
    <property type="entry name" value="HEPARAN SULFATE SULFOTRANSFERASE"/>
    <property type="match status" value="1"/>
</dbReference>
<feature type="binding site" evidence="4">
    <location>
        <position position="228"/>
    </location>
    <ligand>
        <name>3'-phosphoadenylyl sulfate</name>
        <dbReference type="ChEBI" id="CHEBI:58339"/>
    </ligand>
</feature>
<feature type="binding site" evidence="4">
    <location>
        <begin position="400"/>
        <end position="404"/>
    </location>
    <ligand>
        <name>3'-phosphoadenylyl sulfate</name>
        <dbReference type="ChEBI" id="CHEBI:58339"/>
    </ligand>
</feature>
<keyword evidence="9" id="KW-1185">Reference proteome</keyword>
<reference evidence="8 9" key="1">
    <citation type="submission" date="2020-11" db="EMBL/GenBank/DDBJ databases">
        <authorList>
            <person name="Wallbank WR R."/>
            <person name="Pardo Diaz C."/>
            <person name="Kozak K."/>
            <person name="Martin S."/>
            <person name="Jiggins C."/>
            <person name="Moest M."/>
            <person name="Warren A I."/>
            <person name="Generalovic N T."/>
            <person name="Byers J.R.P. K."/>
            <person name="Montejo-Kovacevich G."/>
            <person name="Yen C E."/>
        </authorList>
    </citation>
    <scope>NUCLEOTIDE SEQUENCE [LARGE SCALE GENOMIC DNA]</scope>
</reference>
<dbReference type="GO" id="GO:0008467">
    <property type="term" value="F:[heparan sulfate]-glucosamine 3-sulfotransferase activity"/>
    <property type="evidence" value="ECO:0007669"/>
    <property type="project" value="TreeGrafter"/>
</dbReference>
<feature type="disulfide bond" evidence="5">
    <location>
        <begin position="386"/>
        <end position="395"/>
    </location>
</feature>
<keyword evidence="5" id="KW-1015">Disulfide bond</keyword>
<keyword evidence="6" id="KW-1133">Transmembrane helix</keyword>
<sequence>MTAKRKGDQLRDCPAKLPLDILWLPKSVMRPAGPEISHTDCILVVGVSRPKLAAAFLTVIIVSLFLTFHVLYDGAVYNIQAAQAVSEHQLAFLANRVTHLNPGDMNTINHPMVFPNRVRFPKTRKRLPQTLIIGVRKCGTRALLEMLYLHPRIQKAGGEVHFFDRDENYLKGLEWYRKKMPHSFQGQITIEKSPSYFVSPEVPERVRAMNASIKLLLIVREPVTRAISDYTQLRSHAATAPLPLANSPHPQQQAYHLSTQSKFLGVQLENGDANDLSNNGHTSTGVGNTQTTSSAFPSASKSFEELAIFPNGTVNESYRPLIISMYHLHLHRWLEVFPREQLLVVNGDQLIEDPVSQLRRIENFLGIEHRINNMHFYFNETKGFYCLRYDSGDRCLRETKGRKHPHIDPLVVSKLRKFFAEHNQKFYELVGQDLGWPEE</sequence>
<dbReference type="InterPro" id="IPR000863">
    <property type="entry name" value="Sulfotransferase_dom"/>
</dbReference>
<feature type="binding site" evidence="4">
    <location>
        <begin position="137"/>
        <end position="141"/>
    </location>
    <ligand>
        <name>3'-phosphoadenylyl sulfate</name>
        <dbReference type="ChEBI" id="CHEBI:58339"/>
    </ligand>
</feature>
<dbReference type="EMBL" id="LR899009">
    <property type="protein sequence ID" value="CAD7077477.1"/>
    <property type="molecule type" value="Genomic_DNA"/>
</dbReference>
<dbReference type="FunFam" id="3.40.50.300:FF:002997">
    <property type="entry name" value="Sulfotransferase"/>
    <property type="match status" value="1"/>
</dbReference>
<dbReference type="Proteomes" id="UP000594454">
    <property type="component" value="Chromosome 1"/>
</dbReference>
<keyword evidence="2" id="KW-0325">Glycoprotein</keyword>
<keyword evidence="1" id="KW-0808">Transferase</keyword>
<evidence type="ECO:0000256" key="6">
    <source>
        <dbReference type="SAM" id="Phobius"/>
    </source>
</evidence>
<dbReference type="OMA" id="RSEHFYF"/>
<dbReference type="OrthoDB" id="411451at2759"/>
<dbReference type="FunCoup" id="A0A7R8UB19">
    <property type="interactions" value="30"/>
</dbReference>
<dbReference type="InterPro" id="IPR027417">
    <property type="entry name" value="P-loop_NTPase"/>
</dbReference>
<feature type="transmembrane region" description="Helical" evidence="6">
    <location>
        <begin position="52"/>
        <end position="72"/>
    </location>
</feature>
<feature type="active site" description="For sulfotransferase activity" evidence="3">
    <location>
        <position position="137"/>
    </location>
</feature>
<evidence type="ECO:0000313" key="8">
    <source>
        <dbReference type="EMBL" id="CAD7077477.1"/>
    </source>
</evidence>
<organism evidence="8 9">
    <name type="scientific">Hermetia illucens</name>
    <name type="common">Black soldier fly</name>
    <dbReference type="NCBI Taxonomy" id="343691"/>
    <lineage>
        <taxon>Eukaryota</taxon>
        <taxon>Metazoa</taxon>
        <taxon>Ecdysozoa</taxon>
        <taxon>Arthropoda</taxon>
        <taxon>Hexapoda</taxon>
        <taxon>Insecta</taxon>
        <taxon>Pterygota</taxon>
        <taxon>Neoptera</taxon>
        <taxon>Endopterygota</taxon>
        <taxon>Diptera</taxon>
        <taxon>Brachycera</taxon>
        <taxon>Stratiomyomorpha</taxon>
        <taxon>Stratiomyidae</taxon>
        <taxon>Hermetiinae</taxon>
        <taxon>Hermetia</taxon>
    </lineage>
</organism>
<evidence type="ECO:0000256" key="3">
    <source>
        <dbReference type="PIRSR" id="PIRSR637359-1"/>
    </source>
</evidence>
<accession>A0A7R8UB19</accession>
<keyword evidence="6" id="KW-0472">Membrane</keyword>
<feature type="domain" description="Sulfotransferase" evidence="7">
    <location>
        <begin position="128"/>
        <end position="424"/>
    </location>
</feature>
<proteinExistence type="predicted"/>
<dbReference type="InParanoid" id="A0A7R8UB19"/>
<dbReference type="PANTHER" id="PTHR10605:SF65">
    <property type="entry name" value="GH20068P"/>
    <property type="match status" value="1"/>
</dbReference>
<evidence type="ECO:0000256" key="4">
    <source>
        <dbReference type="PIRSR" id="PIRSR637359-2"/>
    </source>
</evidence>
<evidence type="ECO:0000256" key="1">
    <source>
        <dbReference type="ARBA" id="ARBA00022679"/>
    </source>
</evidence>
<feature type="binding site" evidence="4">
    <location>
        <position position="220"/>
    </location>
    <ligand>
        <name>3'-phosphoadenylyl sulfate</name>
        <dbReference type="ChEBI" id="CHEBI:58339"/>
    </ligand>
</feature>
<dbReference type="AlphaFoldDB" id="A0A7R8UB19"/>
<name>A0A7R8UB19_HERIL</name>
<evidence type="ECO:0000256" key="5">
    <source>
        <dbReference type="PIRSR" id="PIRSR637359-3"/>
    </source>
</evidence>
<feature type="binding site" evidence="4">
    <location>
        <position position="385"/>
    </location>
    <ligand>
        <name>3'-phosphoadenylyl sulfate</name>
        <dbReference type="ChEBI" id="CHEBI:58339"/>
    </ligand>
</feature>
<protein>
    <recommendedName>
        <fullName evidence="7">Sulfotransferase domain-containing protein</fullName>
    </recommendedName>
</protein>
<evidence type="ECO:0000256" key="2">
    <source>
        <dbReference type="ARBA" id="ARBA00023180"/>
    </source>
</evidence>
<dbReference type="InterPro" id="IPR037359">
    <property type="entry name" value="NST/OST"/>
</dbReference>
<dbReference type="SUPFAM" id="SSF52540">
    <property type="entry name" value="P-loop containing nucleoside triphosphate hydrolases"/>
    <property type="match status" value="1"/>
</dbReference>
<gene>
    <name evidence="8" type="ORF">HERILL_LOCUS821</name>
</gene>
<evidence type="ECO:0000313" key="9">
    <source>
        <dbReference type="Proteomes" id="UP000594454"/>
    </source>
</evidence>